<proteinExistence type="predicted"/>
<dbReference type="SUPFAM" id="SSF46689">
    <property type="entry name" value="Homeodomain-like"/>
    <property type="match status" value="2"/>
</dbReference>
<feature type="transmembrane region" description="Helical" evidence="3">
    <location>
        <begin position="181"/>
        <end position="199"/>
    </location>
</feature>
<dbReference type="EMBL" id="UEYP01000001">
    <property type="protein sequence ID" value="SSC65690.1"/>
    <property type="molecule type" value="Genomic_DNA"/>
</dbReference>
<keyword evidence="3" id="KW-0472">Membrane</keyword>
<evidence type="ECO:0000313" key="6">
    <source>
        <dbReference type="Proteomes" id="UP000254764"/>
    </source>
</evidence>
<dbReference type="InterPro" id="IPR029062">
    <property type="entry name" value="Class_I_gatase-like"/>
</dbReference>
<keyword evidence="6" id="KW-1185">Reference proteome</keyword>
<dbReference type="AlphaFoldDB" id="A0A376ADE7"/>
<accession>A0A376ADE7</accession>
<protein>
    <recommendedName>
        <fullName evidence="4">HTH araC/xylS-type domain-containing protein</fullName>
    </recommendedName>
</protein>
<keyword evidence="3" id="KW-1133">Transmembrane helix</keyword>
<dbReference type="Gene3D" id="3.40.50.880">
    <property type="match status" value="1"/>
</dbReference>
<reference evidence="6" key="1">
    <citation type="submission" date="2018-07" db="EMBL/GenBank/DDBJ databases">
        <authorList>
            <person name="Peiro R."/>
            <person name="Begona"/>
            <person name="Cbmso G."/>
            <person name="Lopez M."/>
            <person name="Gonzalez S."/>
        </authorList>
    </citation>
    <scope>NUCLEOTIDE SEQUENCE [LARGE SCALE GENOMIC DNA]</scope>
</reference>
<name>A0A376ADE7_9HYPH</name>
<dbReference type="PANTHER" id="PTHR43130">
    <property type="entry name" value="ARAC-FAMILY TRANSCRIPTIONAL REGULATOR"/>
    <property type="match status" value="1"/>
</dbReference>
<dbReference type="PANTHER" id="PTHR43130:SF3">
    <property type="entry name" value="HTH-TYPE TRANSCRIPTIONAL REGULATOR RV1931C"/>
    <property type="match status" value="1"/>
</dbReference>
<keyword evidence="3" id="KW-0812">Transmembrane</keyword>
<organism evidence="5 6">
    <name type="scientific">Ciceribacter selenitireducens ATCC BAA-1503</name>
    <dbReference type="NCBI Taxonomy" id="1336235"/>
    <lineage>
        <taxon>Bacteria</taxon>
        <taxon>Pseudomonadati</taxon>
        <taxon>Pseudomonadota</taxon>
        <taxon>Alphaproteobacteria</taxon>
        <taxon>Hyphomicrobiales</taxon>
        <taxon>Rhizobiaceae</taxon>
        <taxon>Ciceribacter</taxon>
    </lineage>
</organism>
<feature type="domain" description="HTH araC/xylS-type" evidence="4">
    <location>
        <begin position="230"/>
        <end position="328"/>
    </location>
</feature>
<gene>
    <name evidence="5" type="ORF">RHIZ70_1398</name>
</gene>
<dbReference type="PROSITE" id="PS01124">
    <property type="entry name" value="HTH_ARAC_FAMILY_2"/>
    <property type="match status" value="1"/>
</dbReference>
<feature type="transmembrane region" description="Helical" evidence="3">
    <location>
        <begin position="110"/>
        <end position="133"/>
    </location>
</feature>
<dbReference type="GO" id="GO:0043565">
    <property type="term" value="F:sequence-specific DNA binding"/>
    <property type="evidence" value="ECO:0007669"/>
    <property type="project" value="InterPro"/>
</dbReference>
<keyword evidence="2" id="KW-0804">Transcription</keyword>
<evidence type="ECO:0000256" key="1">
    <source>
        <dbReference type="ARBA" id="ARBA00023015"/>
    </source>
</evidence>
<dbReference type="InterPro" id="IPR052158">
    <property type="entry name" value="INH-QAR"/>
</dbReference>
<dbReference type="Pfam" id="PF12833">
    <property type="entry name" value="HTH_18"/>
    <property type="match status" value="1"/>
</dbReference>
<sequence>MTVAPRPDRRIIPVYVVLPPHTLLMDVAGPVEVLRYANSEQEDILFDCRFVAARAEQTTSIGLSLANLAPLPERLPVGAYVVISGSMGAVPDPSSVAAERAEIARWLARVVVPGITLVTICSGALLAASAGLLDGHACTTHADCIADLSRLAPTAQVLENRLFVEDGERFSSAGISTGIDLMLHIVSTLTSAPVALSIARTMVIYMRRSGADPQLSPWLSGRNHLHPAIHRIQDAIMADPARDWTLSQLADLGHLSERHMTRLFREHAGLSVTAYVNLIRVTLARDILSHSRLDMETVAERAGFSSPRHLRRIWAQHNALPPSHYRTSDQRN</sequence>
<dbReference type="STRING" id="1336235.GCA_000518785_01507"/>
<dbReference type="InterPro" id="IPR002818">
    <property type="entry name" value="DJ-1/PfpI"/>
</dbReference>
<dbReference type="GO" id="GO:0003700">
    <property type="term" value="F:DNA-binding transcription factor activity"/>
    <property type="evidence" value="ECO:0007669"/>
    <property type="project" value="InterPro"/>
</dbReference>
<dbReference type="Pfam" id="PF01965">
    <property type="entry name" value="DJ-1_PfpI"/>
    <property type="match status" value="1"/>
</dbReference>
<evidence type="ECO:0000313" key="5">
    <source>
        <dbReference type="EMBL" id="SSC65690.1"/>
    </source>
</evidence>
<evidence type="ECO:0000256" key="2">
    <source>
        <dbReference type="ARBA" id="ARBA00023163"/>
    </source>
</evidence>
<dbReference type="InterPro" id="IPR018060">
    <property type="entry name" value="HTH_AraC"/>
</dbReference>
<dbReference type="SMART" id="SM00342">
    <property type="entry name" value="HTH_ARAC"/>
    <property type="match status" value="1"/>
</dbReference>
<dbReference type="OrthoDB" id="9793422at2"/>
<evidence type="ECO:0000259" key="4">
    <source>
        <dbReference type="PROSITE" id="PS01124"/>
    </source>
</evidence>
<evidence type="ECO:0000256" key="3">
    <source>
        <dbReference type="SAM" id="Phobius"/>
    </source>
</evidence>
<dbReference type="InterPro" id="IPR009057">
    <property type="entry name" value="Homeodomain-like_sf"/>
</dbReference>
<dbReference type="RefSeq" id="WP_115668739.1">
    <property type="nucleotide sequence ID" value="NZ_UEYP01000001.1"/>
</dbReference>
<dbReference type="Gene3D" id="1.10.10.60">
    <property type="entry name" value="Homeodomain-like"/>
    <property type="match status" value="1"/>
</dbReference>
<dbReference type="Proteomes" id="UP000254764">
    <property type="component" value="Unassembled WGS sequence"/>
</dbReference>
<keyword evidence="1" id="KW-0805">Transcription regulation</keyword>
<dbReference type="SUPFAM" id="SSF52317">
    <property type="entry name" value="Class I glutamine amidotransferase-like"/>
    <property type="match status" value="1"/>
</dbReference>